<dbReference type="CDD" id="cd05379">
    <property type="entry name" value="CAP_bacterial"/>
    <property type="match status" value="1"/>
</dbReference>
<dbReference type="InterPro" id="IPR014044">
    <property type="entry name" value="CAP_dom"/>
</dbReference>
<proteinExistence type="predicted"/>
<dbReference type="Proteomes" id="UP000242712">
    <property type="component" value="Unassembled WGS sequence"/>
</dbReference>
<dbReference type="EMBL" id="PPPX01000001">
    <property type="protein sequence ID" value="POA09895.1"/>
    <property type="molecule type" value="Genomic_DNA"/>
</dbReference>
<evidence type="ECO:0000259" key="2">
    <source>
        <dbReference type="Pfam" id="PF14504"/>
    </source>
</evidence>
<dbReference type="OrthoDB" id="9783944at2"/>
<sequence length="340" mass="39442">MLVIKRLFAYVVLLLLLVLIIPFKEPYFLTQLHDNAQAKLEKWTRTTSVSNEALKVPSKQEFAVNNIQLNMTQAEVEKKLGKAQRTTSNEYGTKWYTYHDSHYKNFVMVSYLDNKVNALYTNQNLISSKQKLKYGTPKSVVRNKLGDPIQYKEKNHVRYEENNDGYDTFHKDHIYTTVFYDKHNHNNVTALLQVSDKMEQRLQSRYGQPSSHLARGFELQNYDLINAERAQRGLNTLTFDDDIASVARKHSKDMAENNYFDHTNKSNQSPFDRLKQDGINFNGAGENIASGQQSSIYAHQGLMNSLGHRKNILRKEFKNIGVGVDFNDGDQPYWTENYTY</sequence>
<evidence type="ECO:0000259" key="1">
    <source>
        <dbReference type="Pfam" id="PF00188"/>
    </source>
</evidence>
<dbReference type="PANTHER" id="PTHR31157:SF1">
    <property type="entry name" value="SCP DOMAIN-CONTAINING PROTEIN"/>
    <property type="match status" value="1"/>
</dbReference>
<dbReference type="InterPro" id="IPR029410">
    <property type="entry name" value="CAP_assoc"/>
</dbReference>
<protein>
    <submittedName>
        <fullName evidence="3">Secretion protein</fullName>
    </submittedName>
</protein>
<dbReference type="Pfam" id="PF14504">
    <property type="entry name" value="CAP_assoc_N"/>
    <property type="match status" value="1"/>
</dbReference>
<feature type="domain" description="SCP" evidence="1">
    <location>
        <begin position="222"/>
        <end position="338"/>
    </location>
</feature>
<dbReference type="Pfam" id="PF00188">
    <property type="entry name" value="CAP"/>
    <property type="match status" value="1"/>
</dbReference>
<accession>A0A2K4FG55</accession>
<dbReference type="InterPro" id="IPR035940">
    <property type="entry name" value="CAP_sf"/>
</dbReference>
<dbReference type="PANTHER" id="PTHR31157">
    <property type="entry name" value="SCP DOMAIN-CONTAINING PROTEIN"/>
    <property type="match status" value="1"/>
</dbReference>
<comment type="caution">
    <text evidence="3">The sequence shown here is derived from an EMBL/GenBank/DDBJ whole genome shotgun (WGS) entry which is preliminary data.</text>
</comment>
<evidence type="ECO:0000313" key="4">
    <source>
        <dbReference type="Proteomes" id="UP000242712"/>
    </source>
</evidence>
<feature type="domain" description="CAP-associated" evidence="2">
    <location>
        <begin position="69"/>
        <end position="203"/>
    </location>
</feature>
<keyword evidence="4" id="KW-1185">Reference proteome</keyword>
<dbReference type="SUPFAM" id="SSF55797">
    <property type="entry name" value="PR-1-like"/>
    <property type="match status" value="1"/>
</dbReference>
<gene>
    <name evidence="3" type="ORF">CD039_03875</name>
</gene>
<evidence type="ECO:0000313" key="3">
    <source>
        <dbReference type="EMBL" id="POA09895.1"/>
    </source>
</evidence>
<name>A0A2K4FG55_9STAP</name>
<reference evidence="3 4" key="1">
    <citation type="submission" date="2017-08" db="EMBL/GenBank/DDBJ databases">
        <title>Draft genome sequences of 64 type strains of genus Staph aureus.</title>
        <authorList>
            <person name="Cole K."/>
            <person name="Golubchik T."/>
            <person name="Russell J."/>
            <person name="Foster D."/>
            <person name="Llewelyn M."/>
            <person name="Wilson D."/>
            <person name="Crook D."/>
            <person name="Paul J."/>
        </authorList>
    </citation>
    <scope>NUCLEOTIDE SEQUENCE [LARGE SCALE GENOMIC DNA]</scope>
    <source>
        <strain evidence="3 4">DSM 29875</strain>
    </source>
</reference>
<dbReference type="Gene3D" id="3.40.33.10">
    <property type="entry name" value="CAP"/>
    <property type="match status" value="1"/>
</dbReference>
<dbReference type="AlphaFoldDB" id="A0A2K4FG55"/>
<organism evidence="3 4">
    <name type="scientific">Staphylococcus argensis</name>
    <dbReference type="NCBI Taxonomy" id="1607738"/>
    <lineage>
        <taxon>Bacteria</taxon>
        <taxon>Bacillati</taxon>
        <taxon>Bacillota</taxon>
        <taxon>Bacilli</taxon>
        <taxon>Bacillales</taxon>
        <taxon>Staphylococcaceae</taxon>
        <taxon>Staphylococcus</taxon>
    </lineage>
</organism>